<gene>
    <name evidence="2" type="ORF">PsYK624_111300</name>
</gene>
<feature type="region of interest" description="Disordered" evidence="1">
    <location>
        <begin position="30"/>
        <end position="78"/>
    </location>
</feature>
<accession>A0A9P3GK19</accession>
<reference evidence="2 3" key="1">
    <citation type="submission" date="2021-08" db="EMBL/GenBank/DDBJ databases">
        <title>Draft Genome Sequence of Phanerochaete sordida strain YK-624.</title>
        <authorList>
            <person name="Mori T."/>
            <person name="Dohra H."/>
            <person name="Suzuki T."/>
            <person name="Kawagishi H."/>
            <person name="Hirai H."/>
        </authorList>
    </citation>
    <scope>NUCLEOTIDE SEQUENCE [LARGE SCALE GENOMIC DNA]</scope>
    <source>
        <strain evidence="2 3">YK-624</strain>
    </source>
</reference>
<dbReference type="AlphaFoldDB" id="A0A9P3GK19"/>
<dbReference type="Proteomes" id="UP000703269">
    <property type="component" value="Unassembled WGS sequence"/>
</dbReference>
<organism evidence="2 3">
    <name type="scientific">Phanerochaete sordida</name>
    <dbReference type="NCBI Taxonomy" id="48140"/>
    <lineage>
        <taxon>Eukaryota</taxon>
        <taxon>Fungi</taxon>
        <taxon>Dikarya</taxon>
        <taxon>Basidiomycota</taxon>
        <taxon>Agaricomycotina</taxon>
        <taxon>Agaricomycetes</taxon>
        <taxon>Polyporales</taxon>
        <taxon>Phanerochaetaceae</taxon>
        <taxon>Phanerochaete</taxon>
    </lineage>
</organism>
<comment type="caution">
    <text evidence="2">The sequence shown here is derived from an EMBL/GenBank/DDBJ whole genome shotgun (WGS) entry which is preliminary data.</text>
</comment>
<evidence type="ECO:0000313" key="2">
    <source>
        <dbReference type="EMBL" id="GJE94954.1"/>
    </source>
</evidence>
<evidence type="ECO:0000313" key="3">
    <source>
        <dbReference type="Proteomes" id="UP000703269"/>
    </source>
</evidence>
<keyword evidence="3" id="KW-1185">Reference proteome</keyword>
<proteinExistence type="predicted"/>
<evidence type="ECO:0000256" key="1">
    <source>
        <dbReference type="SAM" id="MobiDB-lite"/>
    </source>
</evidence>
<feature type="compositionally biased region" description="Polar residues" evidence="1">
    <location>
        <begin position="38"/>
        <end position="49"/>
    </location>
</feature>
<dbReference type="EMBL" id="BPQB01000044">
    <property type="protein sequence ID" value="GJE94954.1"/>
    <property type="molecule type" value="Genomic_DNA"/>
</dbReference>
<sequence>MGKAAMPRSCRDPGFCRCWPVLEQEASECCAPERQPSDRASTTQNTPSFQRLADRSYSASSVRRLDDSPELWPCVQAP</sequence>
<name>A0A9P3GK19_9APHY</name>
<protein>
    <submittedName>
        <fullName evidence="2">Uncharacterized protein</fullName>
    </submittedName>
</protein>